<dbReference type="EMBL" id="LT629792">
    <property type="protein sequence ID" value="SDT97922.1"/>
    <property type="molecule type" value="Genomic_DNA"/>
</dbReference>
<feature type="region of interest" description="Disordered" evidence="1">
    <location>
        <begin position="54"/>
        <end position="73"/>
    </location>
</feature>
<sequence length="366" mass="39335">MGSAELTPQIDAPHTVPEQGHTIASPFPRRSTIHQHTRPESIDALSVISPFPSRRSLHADASPSSIDDEAADTSRNEALVGLAALPKRADRHARPTRSRRVRRTTTAYTRQNNAPSSRLRTRKPLALSVLAVATIGIAIPLSAFLSPQDVSNQPVAATYSGPAQTSWATIGSTTTHAGTLEAYAGAASRSRARQPLDVDPCVQAEGAADGNRAVRESANVMWPLKQGSYEVTSPFSMRVSPISGQLLMHEGVDMASTLGEPIHAIADGTVVEFSQDSRSGSYVRIEHRLPDGTVYYSAYAHQSSSDVLVKEGDTVTAGQVIGAVGNEGWSTGPHLHFEIRTADDTPVDPMQWMPEHQAHFLDQVCQ</sequence>
<evidence type="ECO:0000313" key="4">
    <source>
        <dbReference type="Proteomes" id="UP000198976"/>
    </source>
</evidence>
<evidence type="ECO:0000256" key="1">
    <source>
        <dbReference type="SAM" id="MobiDB-lite"/>
    </source>
</evidence>
<evidence type="ECO:0000259" key="2">
    <source>
        <dbReference type="Pfam" id="PF01551"/>
    </source>
</evidence>
<dbReference type="RefSeq" id="WP_058237004.1">
    <property type="nucleotide sequence ID" value="NZ_LT629792.1"/>
</dbReference>
<reference evidence="3 4" key="1">
    <citation type="submission" date="2016-10" db="EMBL/GenBank/DDBJ databases">
        <authorList>
            <person name="Varghese N."/>
            <person name="Submissions S."/>
        </authorList>
    </citation>
    <scope>NUCLEOTIDE SEQUENCE [LARGE SCALE GENOMIC DNA]</scope>
    <source>
        <strain evidence="3 4">DSM 9169</strain>
    </source>
</reference>
<dbReference type="SUPFAM" id="SSF51261">
    <property type="entry name" value="Duplicated hybrid motif"/>
    <property type="match status" value="1"/>
</dbReference>
<feature type="region of interest" description="Disordered" evidence="1">
    <location>
        <begin position="85"/>
        <end position="119"/>
    </location>
</feature>
<feature type="region of interest" description="Disordered" evidence="1">
    <location>
        <begin position="1"/>
        <end position="45"/>
    </location>
</feature>
<dbReference type="CDD" id="cd12797">
    <property type="entry name" value="M23_peptidase"/>
    <property type="match status" value="1"/>
</dbReference>
<evidence type="ECO:0000313" key="3">
    <source>
        <dbReference type="EMBL" id="SDT97922.1"/>
    </source>
</evidence>
<dbReference type="InterPro" id="IPR050570">
    <property type="entry name" value="Cell_wall_metabolism_enzyme"/>
</dbReference>
<dbReference type="InterPro" id="IPR016047">
    <property type="entry name" value="M23ase_b-sheet_dom"/>
</dbReference>
<keyword evidence="4" id="KW-1185">Reference proteome</keyword>
<name>A0ABY0V8F3_9ACTO</name>
<feature type="compositionally biased region" description="Basic residues" evidence="1">
    <location>
        <begin position="89"/>
        <end position="103"/>
    </location>
</feature>
<dbReference type="Proteomes" id="UP000198976">
    <property type="component" value="Chromosome I"/>
</dbReference>
<feature type="domain" description="M23ase beta-sheet core" evidence="2">
    <location>
        <begin position="248"/>
        <end position="349"/>
    </location>
</feature>
<protein>
    <submittedName>
        <fullName evidence="3">Murein DD-endopeptidase MepM and murein hydrolase activator NlpD, contain LysM domain</fullName>
    </submittedName>
</protein>
<dbReference type="InterPro" id="IPR011055">
    <property type="entry name" value="Dup_hybrid_motif"/>
</dbReference>
<accession>A0ABY0V8F3</accession>
<dbReference type="Gene3D" id="2.70.70.10">
    <property type="entry name" value="Glucose Permease (Domain IIA)"/>
    <property type="match status" value="1"/>
</dbReference>
<organism evidence="3 4">
    <name type="scientific">Schaalia radingae</name>
    <dbReference type="NCBI Taxonomy" id="131110"/>
    <lineage>
        <taxon>Bacteria</taxon>
        <taxon>Bacillati</taxon>
        <taxon>Actinomycetota</taxon>
        <taxon>Actinomycetes</taxon>
        <taxon>Actinomycetales</taxon>
        <taxon>Actinomycetaceae</taxon>
        <taxon>Schaalia</taxon>
    </lineage>
</organism>
<proteinExistence type="predicted"/>
<dbReference type="Pfam" id="PF01551">
    <property type="entry name" value="Peptidase_M23"/>
    <property type="match status" value="1"/>
</dbReference>
<dbReference type="GO" id="GO:0016787">
    <property type="term" value="F:hydrolase activity"/>
    <property type="evidence" value="ECO:0007669"/>
    <property type="project" value="UniProtKB-KW"/>
</dbReference>
<dbReference type="PANTHER" id="PTHR21666:SF270">
    <property type="entry name" value="MUREIN HYDROLASE ACTIVATOR ENVC"/>
    <property type="match status" value="1"/>
</dbReference>
<gene>
    <name evidence="3" type="ORF">SAMN04489714_1387</name>
</gene>
<keyword evidence="3" id="KW-0378">Hydrolase</keyword>
<dbReference type="PANTHER" id="PTHR21666">
    <property type="entry name" value="PEPTIDASE-RELATED"/>
    <property type="match status" value="1"/>
</dbReference>